<proteinExistence type="predicted"/>
<organism evidence="1">
    <name type="scientific">uncultured marine virus</name>
    <dbReference type="NCBI Taxonomy" id="186617"/>
    <lineage>
        <taxon>Viruses</taxon>
        <taxon>environmental samples</taxon>
    </lineage>
</organism>
<dbReference type="EMBL" id="KR029590">
    <property type="protein sequence ID" value="AKH47272.1"/>
    <property type="molecule type" value="Genomic_DNA"/>
</dbReference>
<evidence type="ECO:0000313" key="1">
    <source>
        <dbReference type="EMBL" id="AKH47272.1"/>
    </source>
</evidence>
<name>A0A0F7L754_9VIRU</name>
<sequence>MALPSSGAISLANIQTEFGGSNPIGLNEYYRDGAYVGAGAPNVPTSGLIDLQDFYGAQAAIVLDITSNASEQNILTLATAAGYTAATDSTPIIVNIASGVTISGSTTHALRTGALNANSDLTINISGSVDGYTGALGGSAGAAGLVGGDALFFETLTGGTGTYIVNVLSGANLRGGGGGGGRGGNRGIRGSYYDNKYGCEFATPVYGSFGSNGAAGGFGQAGSSGGSGSYGGGTSSCPIQSPTGGGAGGAAGFAARFGGRTVTVNNSGTIAGSTA</sequence>
<reference evidence="1" key="2">
    <citation type="submission" date="2015-03" db="EMBL/GenBank/DDBJ databases">
        <authorList>
            <person name="Chow C.-E.T."/>
            <person name="Winget D.M."/>
            <person name="White R.A.III."/>
            <person name="Hallam S.J."/>
            <person name="Suttle C.A."/>
        </authorList>
    </citation>
    <scope>NUCLEOTIDE SEQUENCE</scope>
    <source>
        <strain evidence="1">H4084944</strain>
    </source>
</reference>
<evidence type="ECO:0008006" key="2">
    <source>
        <dbReference type="Google" id="ProtNLM"/>
    </source>
</evidence>
<reference evidence="1" key="1">
    <citation type="journal article" date="2015" name="Front. Microbiol.">
        <title>Combining genomic sequencing methods to explore viral diversity and reveal potential virus-host interactions.</title>
        <authorList>
            <person name="Chow C.E."/>
            <person name="Winget D.M."/>
            <person name="White R.A.III."/>
            <person name="Hallam S.J."/>
            <person name="Suttle C.A."/>
        </authorList>
    </citation>
    <scope>NUCLEOTIDE SEQUENCE</scope>
    <source>
        <strain evidence="1">H4084944</strain>
    </source>
</reference>
<accession>A0A0F7L754</accession>
<protein>
    <recommendedName>
        <fullName evidence="2">Phage tail protein</fullName>
    </recommendedName>
</protein>